<evidence type="ECO:0000313" key="4">
    <source>
        <dbReference type="Proteomes" id="UP000232222"/>
    </source>
</evidence>
<accession>A0A2K8NTA2</accession>
<dbReference type="KEGG" id="efr:EFREU_v1c03820"/>
<feature type="transmembrane region" description="Helical" evidence="2">
    <location>
        <begin position="294"/>
        <end position="315"/>
    </location>
</feature>
<dbReference type="NCBIfam" id="NF045846">
    <property type="entry name" value="MSC0882_dom"/>
    <property type="match status" value="1"/>
</dbReference>
<keyword evidence="4" id="KW-1185">Reference proteome</keyword>
<dbReference type="AlphaFoldDB" id="A0A2K8NTA2"/>
<evidence type="ECO:0000313" key="3">
    <source>
        <dbReference type="EMBL" id="ATZ16408.1"/>
    </source>
</evidence>
<feature type="compositionally biased region" description="Polar residues" evidence="1">
    <location>
        <begin position="26"/>
        <end position="44"/>
    </location>
</feature>
<dbReference type="Proteomes" id="UP000232222">
    <property type="component" value="Chromosome"/>
</dbReference>
<feature type="compositionally biased region" description="Low complexity" evidence="1">
    <location>
        <begin position="7"/>
        <end position="18"/>
    </location>
</feature>
<feature type="transmembrane region" description="Helical" evidence="2">
    <location>
        <begin position="107"/>
        <end position="127"/>
    </location>
</feature>
<dbReference type="RefSeq" id="WP_100609357.1">
    <property type="nucleotide sequence ID" value="NZ_CP024962.1"/>
</dbReference>
<protein>
    <submittedName>
        <fullName evidence="3">Uncharacterized protein</fullName>
    </submittedName>
</protein>
<proteinExistence type="predicted"/>
<organism evidence="3 4">
    <name type="scientific">Entomoplasma freundtii</name>
    <dbReference type="NCBI Taxonomy" id="74700"/>
    <lineage>
        <taxon>Bacteria</taxon>
        <taxon>Bacillati</taxon>
        <taxon>Mycoplasmatota</taxon>
        <taxon>Mollicutes</taxon>
        <taxon>Entomoplasmatales</taxon>
        <taxon>Entomoplasmataceae</taxon>
        <taxon>Entomoplasma</taxon>
    </lineage>
</organism>
<dbReference type="EMBL" id="CP024962">
    <property type="protein sequence ID" value="ATZ16408.1"/>
    <property type="molecule type" value="Genomic_DNA"/>
</dbReference>
<name>A0A2K8NTA2_9MOLU</name>
<keyword evidence="2" id="KW-1133">Transmembrane helix</keyword>
<dbReference type="InterPro" id="IPR059214">
    <property type="entry name" value="MSC_0882-like"/>
</dbReference>
<feature type="transmembrane region" description="Helical" evidence="2">
    <location>
        <begin position="204"/>
        <end position="227"/>
    </location>
</feature>
<dbReference type="OrthoDB" id="387367at2"/>
<evidence type="ECO:0000256" key="2">
    <source>
        <dbReference type="SAM" id="Phobius"/>
    </source>
</evidence>
<gene>
    <name evidence="3" type="ORF">EFREU_v1c03820</name>
</gene>
<reference evidence="3 4" key="1">
    <citation type="submission" date="2017-11" db="EMBL/GenBank/DDBJ databases">
        <title>Genome sequence of Entomoplasma freundtii BARC 318 (ATCC 51999).</title>
        <authorList>
            <person name="Lo W.-S."/>
            <person name="Gasparich G.E."/>
            <person name="Kuo C.-H."/>
        </authorList>
    </citation>
    <scope>NUCLEOTIDE SEQUENCE [LARGE SCALE GENOMIC DNA]</scope>
    <source>
        <strain evidence="3 4">BARC 318</strain>
    </source>
</reference>
<keyword evidence="2" id="KW-0472">Membrane</keyword>
<evidence type="ECO:0000256" key="1">
    <source>
        <dbReference type="SAM" id="MobiDB-lite"/>
    </source>
</evidence>
<feature type="transmembrane region" description="Helical" evidence="2">
    <location>
        <begin position="239"/>
        <end position="260"/>
    </location>
</feature>
<feature type="transmembrane region" description="Helical" evidence="2">
    <location>
        <begin position="147"/>
        <end position="165"/>
    </location>
</feature>
<feature type="compositionally biased region" description="Low complexity" evidence="1">
    <location>
        <begin position="45"/>
        <end position="72"/>
    </location>
</feature>
<feature type="region of interest" description="Disordered" evidence="1">
    <location>
        <begin position="1"/>
        <end position="79"/>
    </location>
</feature>
<sequence length="328" mass="38234">MANVFKPDSNFPSSPSPDESLENRETNNSNIPWTPNQQFYNSEFQQQAAPYPHHQYQQPLPLPQQSPNQNQPRKLKPNFSKTDLRAVEVPREISKEIRGEKWRTTGLIALGSIFMATSLFFLLFYYLVPIENDMRWKIPKQFIPHPAPMIVLAVFGLLFFLWGVIDLTHLKIDVKNYKGDILMGYERVPYFILRNYKALLSRPIYLNWIAFNLYFWGGIAIGVFYLIRTLSKNKLPMNTEIIIMLTILVLMLVIQIVSLFKTRARKGRICAYYGYELVPPDVELTIKKRANRRCLIIFFSALSVVLFAVIIPWMIVRKNKGKKIIPFV</sequence>
<keyword evidence="2" id="KW-0812">Transmembrane</keyword>